<keyword evidence="2" id="KW-1185">Reference proteome</keyword>
<protein>
    <submittedName>
        <fullName evidence="1">17388_t:CDS:1</fullName>
    </submittedName>
</protein>
<evidence type="ECO:0000313" key="2">
    <source>
        <dbReference type="Proteomes" id="UP000789525"/>
    </source>
</evidence>
<comment type="caution">
    <text evidence="1">The sequence shown here is derived from an EMBL/GenBank/DDBJ whole genome shotgun (WGS) entry which is preliminary data.</text>
</comment>
<dbReference type="EMBL" id="CAJVPT010020104">
    <property type="protein sequence ID" value="CAG8646012.1"/>
    <property type="molecule type" value="Genomic_DNA"/>
</dbReference>
<reference evidence="1" key="1">
    <citation type="submission" date="2021-06" db="EMBL/GenBank/DDBJ databases">
        <authorList>
            <person name="Kallberg Y."/>
            <person name="Tangrot J."/>
            <person name="Rosling A."/>
        </authorList>
    </citation>
    <scope>NUCLEOTIDE SEQUENCE</scope>
    <source>
        <strain evidence="1">CL356</strain>
    </source>
</reference>
<proteinExistence type="predicted"/>
<gene>
    <name evidence="1" type="ORF">ACOLOM_LOCUS8101</name>
</gene>
<name>A0ACA9NBY5_9GLOM</name>
<dbReference type="Proteomes" id="UP000789525">
    <property type="component" value="Unassembled WGS sequence"/>
</dbReference>
<evidence type="ECO:0000313" key="1">
    <source>
        <dbReference type="EMBL" id="CAG8646012.1"/>
    </source>
</evidence>
<feature type="non-terminal residue" evidence="1">
    <location>
        <position position="1"/>
    </location>
</feature>
<accession>A0ACA9NBY5</accession>
<organism evidence="1 2">
    <name type="scientific">Acaulospora colombiana</name>
    <dbReference type="NCBI Taxonomy" id="27376"/>
    <lineage>
        <taxon>Eukaryota</taxon>
        <taxon>Fungi</taxon>
        <taxon>Fungi incertae sedis</taxon>
        <taxon>Mucoromycota</taxon>
        <taxon>Glomeromycotina</taxon>
        <taxon>Glomeromycetes</taxon>
        <taxon>Diversisporales</taxon>
        <taxon>Acaulosporaceae</taxon>
        <taxon>Acaulospora</taxon>
    </lineage>
</organism>
<sequence>GIERAHLEGNRLEKRLEKLAKLYATQMKPANGTQVGLKPPLTLKHRRRASEQLIVKWEEDASVTKCPLCEDTNDHAKDVDDDDVSSPEAILASFTNGRARTISTSSTKSLKGEEKLQQQLMVLLEQEELVQGYIHEATRKRKFDDARTLRISLDELKTEIDKIKKELGDYL</sequence>